<dbReference type="CDD" id="cd17039">
    <property type="entry name" value="Ubl_ubiquitin_like"/>
    <property type="match status" value="1"/>
</dbReference>
<gene>
    <name evidence="3" type="ORF">TEA_014456</name>
</gene>
<evidence type="ECO:0000313" key="4">
    <source>
        <dbReference type="Proteomes" id="UP000306102"/>
    </source>
</evidence>
<feature type="compositionally biased region" description="Basic and acidic residues" evidence="1">
    <location>
        <begin position="858"/>
        <end position="869"/>
    </location>
</feature>
<dbReference type="GO" id="GO:0051787">
    <property type="term" value="F:misfolded protein binding"/>
    <property type="evidence" value="ECO:0007669"/>
    <property type="project" value="TreeGrafter"/>
</dbReference>
<dbReference type="Gene3D" id="3.10.20.90">
    <property type="entry name" value="Phosphatidylinositol 3-kinase Catalytic Subunit, Chain A, domain 1"/>
    <property type="match status" value="1"/>
</dbReference>
<feature type="region of interest" description="Disordered" evidence="1">
    <location>
        <begin position="197"/>
        <end position="240"/>
    </location>
</feature>
<keyword evidence="4" id="KW-1185">Reference proteome</keyword>
<dbReference type="Proteomes" id="UP000306102">
    <property type="component" value="Unassembled WGS sequence"/>
</dbReference>
<feature type="compositionally biased region" description="Low complexity" evidence="1">
    <location>
        <begin position="132"/>
        <end position="147"/>
    </location>
</feature>
<comment type="caution">
    <text evidence="3">The sequence shown here is derived from an EMBL/GenBank/DDBJ whole genome shotgun (WGS) entry which is preliminary data.</text>
</comment>
<dbReference type="PROSITE" id="PS00299">
    <property type="entry name" value="UBIQUITIN_1"/>
    <property type="match status" value="1"/>
</dbReference>
<dbReference type="SMART" id="SM00213">
    <property type="entry name" value="UBQ"/>
    <property type="match status" value="1"/>
</dbReference>
<dbReference type="SUPFAM" id="SSF54236">
    <property type="entry name" value="Ubiquitin-like"/>
    <property type="match status" value="1"/>
</dbReference>
<feature type="compositionally biased region" description="Low complexity" evidence="1">
    <location>
        <begin position="114"/>
        <end position="125"/>
    </location>
</feature>
<feature type="region of interest" description="Disordered" evidence="1">
    <location>
        <begin position="114"/>
        <end position="150"/>
    </location>
</feature>
<proteinExistence type="predicted"/>
<evidence type="ECO:0000313" key="3">
    <source>
        <dbReference type="EMBL" id="THG16593.1"/>
    </source>
</evidence>
<feature type="compositionally biased region" description="Basic and acidic residues" evidence="1">
    <location>
        <begin position="624"/>
        <end position="634"/>
    </location>
</feature>
<dbReference type="PANTHER" id="PTHR15204">
    <property type="entry name" value="LARGE PROLINE-RICH PROTEIN BAG6"/>
    <property type="match status" value="1"/>
</dbReference>
<sequence length="949" mass="99208">MATGGGGNGAIGDSFSKYMADQHSVEASSMSDVGGESSESMVELNIKTLDSQIYSFQVDKNMPVSLFKEKIASQIGLPVGQQRLIFRGKVLKDDHLLSEYHVENGHTLHLVARQPSESQPPSISSGETSADNGNRGHNANAAGPHNRIGQISPSVVLGTLNVGEQGEGIVPDLTRVIGAVLNSIGIGSQTATGVMGGVQPTVQFNSPGQAPQGNETEGARNNTSGQSQAGNQTQPGQALPSQNLPQVLQIPLGAAIPVPSLNAPIPDSLHTLSEFMNRVELALQNGHQPNQSLTNIGDLPTVELPSNARGLSTPETLSIVLRHAQHLLSGPTVAALSNIAGHLEQEGGSTDLTVRSQIQAESLQLGLATQHLGALLLELGRTILTLRMGQSPAESYVNSGPAVYISSSGPNPIMVQPFPLQSSLLFGGSAAGPSNPGTFGPIGIGAVPRHVNIHIHTAVGPRASNAEGVQGEHVNRTGPGDSGQTQVLPVRTFIAAAVPSQSSFIVSSASQNGVSVLQPPPDSVPLSTVIAEVNSQIRNFVENMQSENQSPSGQSESSTDQNPSVRPGDGINEGNSQLRNLADNGAGEVHPERHQSSNNEDTESRLSSKDVPSSSSAVGSINHSKGETTLKLGDDSEFAPRSGQGNGNPERSTAVPLGLGLGGLQPKRRIRQQRSQGKGSDGATSSSPSQNQQTGANAQQFLQSLVNTRNTNSLSSAQMPPALGHLTQSLQMGGQGASGQVDAASAMSQFLHNPALNGLLAGVSEQTGVGSPNVFRNMLEQLTQNPNMMNTVNQIAQQFGGQDLGNMFSGVGSGQGGGIDLTSMVQQMMPMVSQVLGGGSAIPQSIPAARPDPQPQYNERRLSKDEKANDQNSQVDLQQVGQRIEHQNQPREIFRSIVVSAAHASGAEDLVDELCSDEGLTSEFIEILRFDIGQRLEGERSSAEKSEKS</sequence>
<dbReference type="EMBL" id="SDRB02003990">
    <property type="protein sequence ID" value="THG16593.1"/>
    <property type="molecule type" value="Genomic_DNA"/>
</dbReference>
<dbReference type="FunFam" id="3.10.20.90:FF:000154">
    <property type="entry name" value="Large proline-rich protein BAG6"/>
    <property type="match status" value="1"/>
</dbReference>
<dbReference type="AlphaFoldDB" id="A0A4S4EJ83"/>
<dbReference type="InterPro" id="IPR019954">
    <property type="entry name" value="Ubiquitin_CS"/>
</dbReference>
<dbReference type="PRINTS" id="PR00348">
    <property type="entry name" value="UBIQUITIN"/>
</dbReference>
<dbReference type="InterPro" id="IPR019956">
    <property type="entry name" value="Ubiquitin_dom"/>
</dbReference>
<evidence type="ECO:0000256" key="1">
    <source>
        <dbReference type="SAM" id="MobiDB-lite"/>
    </source>
</evidence>
<name>A0A4S4EJ83_CAMSN</name>
<protein>
    <recommendedName>
        <fullName evidence="2">Ubiquitin-like domain-containing protein</fullName>
    </recommendedName>
</protein>
<feature type="compositionally biased region" description="Polar residues" evidence="1">
    <location>
        <begin position="673"/>
        <end position="696"/>
    </location>
</feature>
<dbReference type="InterPro" id="IPR000626">
    <property type="entry name" value="Ubiquitin-like_dom"/>
</dbReference>
<dbReference type="Pfam" id="PF00240">
    <property type="entry name" value="ubiquitin"/>
    <property type="match status" value="1"/>
</dbReference>
<feature type="compositionally biased region" description="Polar residues" evidence="1">
    <location>
        <begin position="200"/>
        <end position="240"/>
    </location>
</feature>
<feature type="compositionally biased region" description="Polar residues" evidence="1">
    <location>
        <begin position="545"/>
        <end position="564"/>
    </location>
</feature>
<feature type="domain" description="Ubiquitin-like" evidence="2">
    <location>
        <begin position="42"/>
        <end position="117"/>
    </location>
</feature>
<reference evidence="3 4" key="1">
    <citation type="journal article" date="2018" name="Proc. Natl. Acad. Sci. U.S.A.">
        <title>Draft genome sequence of Camellia sinensis var. sinensis provides insights into the evolution of the tea genome and tea quality.</title>
        <authorList>
            <person name="Wei C."/>
            <person name="Yang H."/>
            <person name="Wang S."/>
            <person name="Zhao J."/>
            <person name="Liu C."/>
            <person name="Gao L."/>
            <person name="Xia E."/>
            <person name="Lu Y."/>
            <person name="Tai Y."/>
            <person name="She G."/>
            <person name="Sun J."/>
            <person name="Cao H."/>
            <person name="Tong W."/>
            <person name="Gao Q."/>
            <person name="Li Y."/>
            <person name="Deng W."/>
            <person name="Jiang X."/>
            <person name="Wang W."/>
            <person name="Chen Q."/>
            <person name="Zhang S."/>
            <person name="Li H."/>
            <person name="Wu J."/>
            <person name="Wang P."/>
            <person name="Li P."/>
            <person name="Shi C."/>
            <person name="Zheng F."/>
            <person name="Jian J."/>
            <person name="Huang B."/>
            <person name="Shan D."/>
            <person name="Shi M."/>
            <person name="Fang C."/>
            <person name="Yue Y."/>
            <person name="Li F."/>
            <person name="Li D."/>
            <person name="Wei S."/>
            <person name="Han B."/>
            <person name="Jiang C."/>
            <person name="Yin Y."/>
            <person name="Xia T."/>
            <person name="Zhang Z."/>
            <person name="Bennetzen J.L."/>
            <person name="Zhao S."/>
            <person name="Wan X."/>
        </authorList>
    </citation>
    <scope>NUCLEOTIDE SEQUENCE [LARGE SCALE GENOMIC DNA]</scope>
    <source>
        <strain evidence="4">cv. Shuchazao</strain>
        <tissue evidence="3">Leaf</tissue>
    </source>
</reference>
<evidence type="ECO:0000259" key="2">
    <source>
        <dbReference type="PROSITE" id="PS50053"/>
    </source>
</evidence>
<feature type="region of interest" description="Disordered" evidence="1">
    <location>
        <begin position="840"/>
        <end position="875"/>
    </location>
</feature>
<feature type="compositionally biased region" description="Low complexity" evidence="1">
    <location>
        <begin position="609"/>
        <end position="620"/>
    </location>
</feature>
<dbReference type="PROSITE" id="PS50053">
    <property type="entry name" value="UBIQUITIN_2"/>
    <property type="match status" value="1"/>
</dbReference>
<dbReference type="PANTHER" id="PTHR15204:SF5">
    <property type="entry name" value="LARGE PROLINE-RICH PROTEIN BAG6 ISOFORM X1"/>
    <property type="match status" value="1"/>
</dbReference>
<accession>A0A4S4EJ83</accession>
<feature type="region of interest" description="Disordered" evidence="1">
    <location>
        <begin position="545"/>
        <end position="696"/>
    </location>
</feature>
<dbReference type="GO" id="GO:0071818">
    <property type="term" value="C:BAT3 complex"/>
    <property type="evidence" value="ECO:0007669"/>
    <property type="project" value="TreeGrafter"/>
</dbReference>
<dbReference type="InterPro" id="IPR029071">
    <property type="entry name" value="Ubiquitin-like_domsf"/>
</dbReference>
<dbReference type="GO" id="GO:0031593">
    <property type="term" value="F:polyubiquitin modification-dependent protein binding"/>
    <property type="evidence" value="ECO:0007669"/>
    <property type="project" value="TreeGrafter"/>
</dbReference>
<dbReference type="GO" id="GO:0036503">
    <property type="term" value="P:ERAD pathway"/>
    <property type="evidence" value="ECO:0007669"/>
    <property type="project" value="TreeGrafter"/>
</dbReference>
<organism evidence="3 4">
    <name type="scientific">Camellia sinensis var. sinensis</name>
    <name type="common">China tea</name>
    <dbReference type="NCBI Taxonomy" id="542762"/>
    <lineage>
        <taxon>Eukaryota</taxon>
        <taxon>Viridiplantae</taxon>
        <taxon>Streptophyta</taxon>
        <taxon>Embryophyta</taxon>
        <taxon>Tracheophyta</taxon>
        <taxon>Spermatophyta</taxon>
        <taxon>Magnoliopsida</taxon>
        <taxon>eudicotyledons</taxon>
        <taxon>Gunneridae</taxon>
        <taxon>Pentapetalae</taxon>
        <taxon>asterids</taxon>
        <taxon>Ericales</taxon>
        <taxon>Theaceae</taxon>
        <taxon>Camellia</taxon>
    </lineage>
</organism>
<dbReference type="STRING" id="542762.A0A4S4EJ83"/>